<dbReference type="PROSITE" id="PS51379">
    <property type="entry name" value="4FE4S_FER_2"/>
    <property type="match status" value="1"/>
</dbReference>
<dbReference type="NCBIfam" id="NF009945">
    <property type="entry name" value="PRK13409.1"/>
    <property type="match status" value="1"/>
</dbReference>
<dbReference type="PROSITE" id="PS50893">
    <property type="entry name" value="ABC_TRANSPORTER_2"/>
    <property type="match status" value="2"/>
</dbReference>
<dbReference type="InterPro" id="IPR017896">
    <property type="entry name" value="4Fe4S_Fe-S-bd"/>
</dbReference>
<keyword evidence="6" id="KW-1185">Reference proteome</keyword>
<feature type="domain" description="ABC transporter" evidence="3">
    <location>
        <begin position="78"/>
        <end position="323"/>
    </location>
</feature>
<gene>
    <name evidence="5" type="ORF">LSINAPIS_LOCUS13635</name>
</gene>
<feature type="domain" description="4Fe-4S ferredoxin-type" evidence="4">
    <location>
        <begin position="54"/>
        <end position="83"/>
    </location>
</feature>
<accession>A0A5E4R174</accession>
<evidence type="ECO:0008006" key="7">
    <source>
        <dbReference type="Google" id="ProtNLM"/>
    </source>
</evidence>
<dbReference type="InterPro" id="IPR017871">
    <property type="entry name" value="ABC_transporter-like_CS"/>
</dbReference>
<keyword evidence="2" id="KW-0067">ATP-binding</keyword>
<evidence type="ECO:0000256" key="1">
    <source>
        <dbReference type="ARBA" id="ARBA00022741"/>
    </source>
</evidence>
<dbReference type="PANTHER" id="PTHR19248">
    <property type="entry name" value="ATP-BINDING TRANSPORT PROTEIN-RELATED"/>
    <property type="match status" value="1"/>
</dbReference>
<dbReference type="PROSITE" id="PS00211">
    <property type="entry name" value="ABC_TRANSPORTER_1"/>
    <property type="match status" value="1"/>
</dbReference>
<dbReference type="SUPFAM" id="SSF54862">
    <property type="entry name" value="4Fe-4S ferredoxins"/>
    <property type="match status" value="1"/>
</dbReference>
<dbReference type="Pfam" id="PF00005">
    <property type="entry name" value="ABC_tran"/>
    <property type="match status" value="2"/>
</dbReference>
<proteinExistence type="predicted"/>
<feature type="domain" description="ABC transporter" evidence="3">
    <location>
        <begin position="353"/>
        <end position="602"/>
    </location>
</feature>
<dbReference type="GO" id="GO:0005524">
    <property type="term" value="F:ATP binding"/>
    <property type="evidence" value="ECO:0007669"/>
    <property type="project" value="UniProtKB-KW"/>
</dbReference>
<name>A0A5E4R174_9NEOP</name>
<sequence length="613" mass="69595">MSRKKIHEETDKLTRIAIVNADRCKPKRCRQECKKSCPVVRMGKLCIEVTPNDKICTISEELCIGCGICVKKCPFDAITIINIPSNLEKHTTHRYSKNSFKLHRLPIPRPGEVLGLVGQNGIGKSTALKILAGKQKPNLGRYMDPPDWQEILSHFRGSELQNYFTKILEDDLKALIKPQYVDQIPKAVKGTVGQLLDKKDERKNQTVICQMLDLTHIRNREISALSGGELQRFACAMVCIQNGDIFMFDEPSSYLDVKQRLNAARTIRSLIHPDKFIIVVEHDLSVLDYLSDFICCLYGVPGAYGVVTMPFSVREGINIFLDGFVPTENMRFRTESLVFKVAESATEEEIKRMNHYDYPKMSKKMGDFELKVVQGEFSDSEILVLLGENGTGKTTFIRMLAGNLEPDEVMARTELFDLFFHPVFQKCLKHAESTLQNEGANQLPQLHISYKPQKISPKSQGMVRNLLHDKIRDAYTHPQFITDVMKPMKIEEIMDQEVQNLSGGELQRVALVLCLGKPAEVYLIDEPSAYLDSEQRLVAAKVIKRVIVFEGTPSSIATAHAPQSLLNGMNKFLELLGITFRRDPNNFRPRINKHSSVKDIEQKRAGQYFFLED</sequence>
<dbReference type="Pfam" id="PF00037">
    <property type="entry name" value="Fer4"/>
    <property type="match status" value="1"/>
</dbReference>
<dbReference type="Gene3D" id="3.40.50.300">
    <property type="entry name" value="P-loop containing nucleotide triphosphate hydrolases"/>
    <property type="match status" value="2"/>
</dbReference>
<dbReference type="FunFam" id="3.40.50.300:FF:000152">
    <property type="entry name" value="ATP-binding cassette, sub-family E, member 1"/>
    <property type="match status" value="1"/>
</dbReference>
<dbReference type="InterPro" id="IPR003439">
    <property type="entry name" value="ABC_transporter-like_ATP-bd"/>
</dbReference>
<evidence type="ECO:0000313" key="5">
    <source>
        <dbReference type="EMBL" id="VVD03696.1"/>
    </source>
</evidence>
<dbReference type="AlphaFoldDB" id="A0A5E4R174"/>
<dbReference type="InterPro" id="IPR007209">
    <property type="entry name" value="RNaseL-inhib-like_metal-bd_dom"/>
</dbReference>
<evidence type="ECO:0000259" key="4">
    <source>
        <dbReference type="PROSITE" id="PS51379"/>
    </source>
</evidence>
<dbReference type="PROSITE" id="PS00198">
    <property type="entry name" value="4FE4S_FER_1"/>
    <property type="match status" value="1"/>
</dbReference>
<protein>
    <recommendedName>
        <fullName evidence="7">ATP-binding cassette sub-family E member 1</fullName>
    </recommendedName>
</protein>
<evidence type="ECO:0000259" key="3">
    <source>
        <dbReference type="PROSITE" id="PS50893"/>
    </source>
</evidence>
<keyword evidence="1" id="KW-0547">Nucleotide-binding</keyword>
<dbReference type="InterPro" id="IPR013283">
    <property type="entry name" value="RLI1"/>
</dbReference>
<organism evidence="5 6">
    <name type="scientific">Leptidea sinapis</name>
    <dbReference type="NCBI Taxonomy" id="189913"/>
    <lineage>
        <taxon>Eukaryota</taxon>
        <taxon>Metazoa</taxon>
        <taxon>Ecdysozoa</taxon>
        <taxon>Arthropoda</taxon>
        <taxon>Hexapoda</taxon>
        <taxon>Insecta</taxon>
        <taxon>Pterygota</taxon>
        <taxon>Neoptera</taxon>
        <taxon>Endopterygota</taxon>
        <taxon>Lepidoptera</taxon>
        <taxon>Glossata</taxon>
        <taxon>Ditrysia</taxon>
        <taxon>Papilionoidea</taxon>
        <taxon>Pieridae</taxon>
        <taxon>Dismorphiinae</taxon>
        <taxon>Leptidea</taxon>
    </lineage>
</organism>
<dbReference type="PRINTS" id="PR01868">
    <property type="entry name" value="ABCEFAMILY"/>
</dbReference>
<dbReference type="SMART" id="SM00382">
    <property type="entry name" value="AAA"/>
    <property type="match status" value="2"/>
</dbReference>
<reference evidence="5 6" key="1">
    <citation type="submission" date="2017-07" db="EMBL/GenBank/DDBJ databases">
        <authorList>
            <person name="Talla V."/>
            <person name="Backstrom N."/>
        </authorList>
    </citation>
    <scope>NUCLEOTIDE SEQUENCE [LARGE SCALE GENOMIC DNA]</scope>
</reference>
<dbReference type="SUPFAM" id="SSF52540">
    <property type="entry name" value="P-loop containing nucleoside triphosphate hydrolases"/>
    <property type="match status" value="2"/>
</dbReference>
<dbReference type="Pfam" id="PF04068">
    <property type="entry name" value="Fer4_RLI"/>
    <property type="match status" value="1"/>
</dbReference>
<dbReference type="InterPro" id="IPR027417">
    <property type="entry name" value="P-loop_NTPase"/>
</dbReference>
<evidence type="ECO:0000256" key="2">
    <source>
        <dbReference type="ARBA" id="ARBA00022840"/>
    </source>
</evidence>
<dbReference type="InterPro" id="IPR003593">
    <property type="entry name" value="AAA+_ATPase"/>
</dbReference>
<dbReference type="InterPro" id="IPR034348">
    <property type="entry name" value="RLI_dom_1"/>
</dbReference>
<dbReference type="GO" id="GO:0016887">
    <property type="term" value="F:ATP hydrolysis activity"/>
    <property type="evidence" value="ECO:0007669"/>
    <property type="project" value="InterPro"/>
</dbReference>
<dbReference type="CDD" id="cd03236">
    <property type="entry name" value="ABC_RNaseL_inhibitor_domain1"/>
    <property type="match status" value="1"/>
</dbReference>
<evidence type="ECO:0000313" key="6">
    <source>
        <dbReference type="Proteomes" id="UP000324832"/>
    </source>
</evidence>
<dbReference type="InterPro" id="IPR017900">
    <property type="entry name" value="4Fe4S_Fe_S_CS"/>
</dbReference>
<dbReference type="EMBL" id="FZQP02006793">
    <property type="protein sequence ID" value="VVD03696.1"/>
    <property type="molecule type" value="Genomic_DNA"/>
</dbReference>
<dbReference type="Proteomes" id="UP000324832">
    <property type="component" value="Unassembled WGS sequence"/>
</dbReference>